<name>D8TWY3_VOLCA</name>
<evidence type="ECO:0000313" key="1">
    <source>
        <dbReference type="EMBL" id="EFJ48125.1"/>
    </source>
</evidence>
<protein>
    <submittedName>
        <fullName evidence="1">Uncharacterized protein</fullName>
    </submittedName>
</protein>
<dbReference type="RefSeq" id="XP_002950810.1">
    <property type="nucleotide sequence ID" value="XM_002950764.1"/>
</dbReference>
<reference evidence="1 2" key="1">
    <citation type="journal article" date="2010" name="Science">
        <title>Genomic analysis of organismal complexity in the multicellular green alga Volvox carteri.</title>
        <authorList>
            <person name="Prochnik S.E."/>
            <person name="Umen J."/>
            <person name="Nedelcu A.M."/>
            <person name="Hallmann A."/>
            <person name="Miller S.M."/>
            <person name="Nishii I."/>
            <person name="Ferris P."/>
            <person name="Kuo A."/>
            <person name="Mitros T."/>
            <person name="Fritz-Laylin L.K."/>
            <person name="Hellsten U."/>
            <person name="Chapman J."/>
            <person name="Simakov O."/>
            <person name="Rensing S.A."/>
            <person name="Terry A."/>
            <person name="Pangilinan J."/>
            <person name="Kapitonov V."/>
            <person name="Jurka J."/>
            <person name="Salamov A."/>
            <person name="Shapiro H."/>
            <person name="Schmutz J."/>
            <person name="Grimwood J."/>
            <person name="Lindquist E."/>
            <person name="Lucas S."/>
            <person name="Grigoriev I.V."/>
            <person name="Schmitt R."/>
            <person name="Kirk D."/>
            <person name="Rokhsar D.S."/>
        </authorList>
    </citation>
    <scope>NUCLEOTIDE SEQUENCE [LARGE SCALE GENOMIC DNA]</scope>
    <source>
        <strain evidence="2">f. Nagariensis / Eve</strain>
    </source>
</reference>
<dbReference type="Proteomes" id="UP000001058">
    <property type="component" value="Unassembled WGS sequence"/>
</dbReference>
<sequence>MALTIDRPVPCLACRRHHPLTTCCCSHLSILVHIPPVARVSCALGCCRTRWITSSTAEGSPEAVFNAALDKAGLMAKPLRVPASALVTNQPFTTRSLTRKASIAESVLCPGLRGPELAALYGSDLQGVMQRSDVECATAHDRDIVDWLPELEEDKLEGFLDTAPPAYYGESDCIRSTLCAVVVQPGGGPCAACRELGVDKKHKLLRKAQRAQQRILLLEQGLPALLPTSLLSTLGRAELLLRLQAALQHAQVLLQDLDTARRSVAANAERTRPALVDELEEAFRSGRLEHGSVFASLMRGAVRGDSRRGRQLDHIERAFYLLLLQMGGPIVVKFVAANFNGPHLRTIQRSRASQAYFRVGPAHDDANIKGVLGVLTEFNQHALPLVISEDASALSPRLDTVHRHGAILAYGMCGGSEQVDAHSVYVPVRAVGTDNKDTAPALLRNIDTLDKSLEENGAVPMAHVGDGAASFRRQAIHPTKKLLIGPYLINPNILVTMAKEGEVDITASDLDYADKQNQSATMKLSDHHVDPKTRKVVAVDSIRAAIASRCKRSPAGGVGSTADGTYYGTYLFHSFFHMFTGVFYTDAVGEPAVAAIRAYYPDDNSVTAAINAGLEEVQALLTMDI</sequence>
<keyword evidence="2" id="KW-1185">Reference proteome</keyword>
<organism evidence="2">
    <name type="scientific">Volvox carteri f. nagariensis</name>
    <dbReference type="NCBI Taxonomy" id="3068"/>
    <lineage>
        <taxon>Eukaryota</taxon>
        <taxon>Viridiplantae</taxon>
        <taxon>Chlorophyta</taxon>
        <taxon>core chlorophytes</taxon>
        <taxon>Chlorophyceae</taxon>
        <taxon>CS clade</taxon>
        <taxon>Chlamydomonadales</taxon>
        <taxon>Volvocaceae</taxon>
        <taxon>Volvox</taxon>
    </lineage>
</organism>
<feature type="non-terminal residue" evidence="1">
    <location>
        <position position="625"/>
    </location>
</feature>
<evidence type="ECO:0000313" key="2">
    <source>
        <dbReference type="Proteomes" id="UP000001058"/>
    </source>
</evidence>
<gene>
    <name evidence="1" type="ORF">VOLCADRAFT_104909</name>
</gene>
<proteinExistence type="predicted"/>
<dbReference type="KEGG" id="vcn:VOLCADRAFT_104909"/>
<dbReference type="EMBL" id="GL378341">
    <property type="protein sequence ID" value="EFJ48125.1"/>
    <property type="molecule type" value="Genomic_DNA"/>
</dbReference>
<dbReference type="AlphaFoldDB" id="D8TWY3"/>
<dbReference type="InParanoid" id="D8TWY3"/>
<dbReference type="GeneID" id="9618419"/>
<accession>D8TWY3</accession>